<sequence>MNFKYLSPRFAPIMPDEDGRHGRLSPSILPFYNDDSGNQILPVPKLLEATGMSQKDREKILELTMEVSGARKLVDEAVKILKSADVPEMDDALSGSAQKTMKMVKDVKDSFTRRQKRAMEKKGFALMEPHQLRRIMEDQGVAGRKDVFDIEAYEKKTLLERKEMVWDIVRNAARGGAANGTVIRRSKRQNFDPHILTPTVLTPIMFAPVYGLSVLSPTVLSPGIFTPLLLNPAVLSPYVFSPTVGIPFILSPYVLSPYVFSPLVMAPFILTPYVLSPNVFNPYVLSPLVLSPLVLCPDVVSPMVLGGVVLTPGVLSPSFFSKSVLMVNVLSPTFLS</sequence>
<accession>A0A8S1HI69</accession>
<dbReference type="InterPro" id="IPR006954">
    <property type="entry name" value="Mlt-10-like"/>
</dbReference>
<keyword evidence="3" id="KW-1185">Reference proteome</keyword>
<evidence type="ECO:0000313" key="3">
    <source>
        <dbReference type="Proteomes" id="UP000835052"/>
    </source>
</evidence>
<dbReference type="PANTHER" id="PTHR21523">
    <property type="match status" value="1"/>
</dbReference>
<feature type="transmembrane region" description="Helical" evidence="1">
    <location>
        <begin position="235"/>
        <end position="255"/>
    </location>
</feature>
<dbReference type="EMBL" id="CAJGYM010000049">
    <property type="protein sequence ID" value="CAD6194945.1"/>
    <property type="molecule type" value="Genomic_DNA"/>
</dbReference>
<dbReference type="Proteomes" id="UP000835052">
    <property type="component" value="Unassembled WGS sequence"/>
</dbReference>
<name>A0A8S1HI69_9PELO</name>
<keyword evidence="1" id="KW-0472">Membrane</keyword>
<evidence type="ECO:0000313" key="2">
    <source>
        <dbReference type="EMBL" id="CAD6194945.1"/>
    </source>
</evidence>
<reference evidence="2" key="1">
    <citation type="submission" date="2020-10" db="EMBL/GenBank/DDBJ databases">
        <authorList>
            <person name="Kikuchi T."/>
        </authorList>
    </citation>
    <scope>NUCLEOTIDE SEQUENCE</scope>
    <source>
        <strain evidence="2">NKZ352</strain>
    </source>
</reference>
<gene>
    <name evidence="2" type="ORF">CAUJ_LOCUS10864</name>
</gene>
<organism evidence="2 3">
    <name type="scientific">Caenorhabditis auriculariae</name>
    <dbReference type="NCBI Taxonomy" id="2777116"/>
    <lineage>
        <taxon>Eukaryota</taxon>
        <taxon>Metazoa</taxon>
        <taxon>Ecdysozoa</taxon>
        <taxon>Nematoda</taxon>
        <taxon>Chromadorea</taxon>
        <taxon>Rhabditida</taxon>
        <taxon>Rhabditina</taxon>
        <taxon>Rhabditomorpha</taxon>
        <taxon>Rhabditoidea</taxon>
        <taxon>Rhabditidae</taxon>
        <taxon>Peloderinae</taxon>
        <taxon>Caenorhabditis</taxon>
    </lineage>
</organism>
<proteinExistence type="predicted"/>
<dbReference type="AlphaFoldDB" id="A0A8S1HI69"/>
<evidence type="ECO:0000256" key="1">
    <source>
        <dbReference type="SAM" id="Phobius"/>
    </source>
</evidence>
<feature type="transmembrane region" description="Helical" evidence="1">
    <location>
        <begin position="195"/>
        <end position="215"/>
    </location>
</feature>
<dbReference type="OrthoDB" id="5917548at2759"/>
<protein>
    <submittedName>
        <fullName evidence="2">Uncharacterized protein</fullName>
    </submittedName>
</protein>
<dbReference type="Pfam" id="PF04870">
    <property type="entry name" value="Moulting_cycle"/>
    <property type="match status" value="1"/>
</dbReference>
<keyword evidence="1" id="KW-0812">Transmembrane</keyword>
<dbReference type="PANTHER" id="PTHR21523:SF44">
    <property type="entry name" value="MLT-TEN (MLT-10) RELATED"/>
    <property type="match status" value="1"/>
</dbReference>
<feature type="transmembrane region" description="Helical" evidence="1">
    <location>
        <begin position="262"/>
        <end position="280"/>
    </location>
</feature>
<comment type="caution">
    <text evidence="2">The sequence shown here is derived from an EMBL/GenBank/DDBJ whole genome shotgun (WGS) entry which is preliminary data.</text>
</comment>
<keyword evidence="1" id="KW-1133">Transmembrane helix</keyword>